<keyword evidence="4" id="KW-0158">Chromosome</keyword>
<dbReference type="GO" id="GO:0000070">
    <property type="term" value="P:mitotic sister chromatid segregation"/>
    <property type="evidence" value="ECO:0007669"/>
    <property type="project" value="TreeGrafter"/>
</dbReference>
<organism evidence="9 10">
    <name type="scientific">Terfezia boudieri ATCC MYA-4762</name>
    <dbReference type="NCBI Taxonomy" id="1051890"/>
    <lineage>
        <taxon>Eukaryota</taxon>
        <taxon>Fungi</taxon>
        <taxon>Dikarya</taxon>
        <taxon>Ascomycota</taxon>
        <taxon>Pezizomycotina</taxon>
        <taxon>Pezizomycetes</taxon>
        <taxon>Pezizales</taxon>
        <taxon>Pezizaceae</taxon>
        <taxon>Terfezia</taxon>
    </lineage>
</organism>
<gene>
    <name evidence="9" type="ORF">L211DRAFT_866880</name>
</gene>
<evidence type="ECO:0000256" key="5">
    <source>
        <dbReference type="ARBA" id="ARBA00023054"/>
    </source>
</evidence>
<dbReference type="AlphaFoldDB" id="A0A3N4LXQ1"/>
<comment type="subcellular location">
    <subcellularLocation>
        <location evidence="2">Chromosome</location>
        <location evidence="2">Centromere</location>
    </subcellularLocation>
    <subcellularLocation>
        <location evidence="1">Nucleus</location>
    </subcellularLocation>
</comment>
<keyword evidence="7" id="KW-0137">Centromere</keyword>
<dbReference type="Proteomes" id="UP000267821">
    <property type="component" value="Unassembled WGS sequence"/>
</dbReference>
<evidence type="ECO:0000256" key="4">
    <source>
        <dbReference type="ARBA" id="ARBA00022454"/>
    </source>
</evidence>
<dbReference type="GO" id="GO:0000775">
    <property type="term" value="C:chromosome, centromeric region"/>
    <property type="evidence" value="ECO:0007669"/>
    <property type="project" value="UniProtKB-SubCell"/>
</dbReference>
<evidence type="ECO:0000313" key="10">
    <source>
        <dbReference type="Proteomes" id="UP000267821"/>
    </source>
</evidence>
<keyword evidence="10" id="KW-1185">Reference proteome</keyword>
<dbReference type="OrthoDB" id="9445768at2759"/>
<accession>A0A3N4LXQ1</accession>
<comment type="similarity">
    <text evidence="3">Belongs to the CENP-K/MCM22 family.</text>
</comment>
<feature type="compositionally biased region" description="Polar residues" evidence="8">
    <location>
        <begin position="285"/>
        <end position="294"/>
    </location>
</feature>
<dbReference type="PANTHER" id="PTHR14401:SF6">
    <property type="entry name" value="CENTROMERE PROTEIN K"/>
    <property type="match status" value="1"/>
</dbReference>
<feature type="region of interest" description="Disordered" evidence="8">
    <location>
        <begin position="285"/>
        <end position="330"/>
    </location>
</feature>
<dbReference type="GO" id="GO:0051382">
    <property type="term" value="P:kinetochore assembly"/>
    <property type="evidence" value="ECO:0007669"/>
    <property type="project" value="InterPro"/>
</dbReference>
<evidence type="ECO:0000256" key="1">
    <source>
        <dbReference type="ARBA" id="ARBA00004123"/>
    </source>
</evidence>
<keyword evidence="6" id="KW-0539">Nucleus</keyword>
<feature type="compositionally biased region" description="Acidic residues" evidence="8">
    <location>
        <begin position="304"/>
        <end position="323"/>
    </location>
</feature>
<evidence type="ECO:0000256" key="8">
    <source>
        <dbReference type="SAM" id="MobiDB-lite"/>
    </source>
</evidence>
<evidence type="ECO:0000313" key="9">
    <source>
        <dbReference type="EMBL" id="RPB25942.1"/>
    </source>
</evidence>
<evidence type="ECO:0000256" key="2">
    <source>
        <dbReference type="ARBA" id="ARBA00004584"/>
    </source>
</evidence>
<evidence type="ECO:0000256" key="3">
    <source>
        <dbReference type="ARBA" id="ARBA00005795"/>
    </source>
</evidence>
<evidence type="ECO:0000256" key="7">
    <source>
        <dbReference type="ARBA" id="ARBA00023328"/>
    </source>
</evidence>
<keyword evidence="5" id="KW-0175">Coiled coil</keyword>
<dbReference type="PANTHER" id="PTHR14401">
    <property type="entry name" value="CENTROMERE PROTEIN K"/>
    <property type="match status" value="1"/>
</dbReference>
<name>A0A3N4LXQ1_9PEZI</name>
<dbReference type="Pfam" id="PF11802">
    <property type="entry name" value="CENP-K"/>
    <property type="match status" value="1"/>
</dbReference>
<sequence>MSSTTASTTFTPSPAVKARLSHLRRYANISYLATHKSSSSNDPTIRLPRTDAVLAAQEAHEESVRSEVEGLRERIRAEKEALGKLPAQPKLKSEKGARLNDLLISELVYGKKLLEELPPPGAPEPTSPLNPLLLHRFLSTEIERLVDTSIPLARRELSEVKSKICSEEAEVKTTELLTSALRTRIELLEGEVGMRRTQGHDQSDEVEIAEKIILELEGRYTMYNKAQKKFLRELSKFVNTYLAKLLAAEGLGGPVVGDDLGIDVSSGVTFDKSGKVRREKVQQTIHNMFSSRGKQTGKKRGCEGDSDNDDDDDEEEEEEEEEEERRKEVRPNVVAAQELKKLLEELMNKTLEAEVYVTLERGDSAAARFLVRSGVAVFHPRDARRVRLVEFGRSVED</sequence>
<evidence type="ECO:0000256" key="6">
    <source>
        <dbReference type="ARBA" id="ARBA00023242"/>
    </source>
</evidence>
<proteinExistence type="inferred from homology"/>
<dbReference type="EMBL" id="ML121536">
    <property type="protein sequence ID" value="RPB25942.1"/>
    <property type="molecule type" value="Genomic_DNA"/>
</dbReference>
<dbReference type="GO" id="GO:0005634">
    <property type="term" value="C:nucleus"/>
    <property type="evidence" value="ECO:0007669"/>
    <property type="project" value="UniProtKB-SubCell"/>
</dbReference>
<protein>
    <submittedName>
        <fullName evidence="9">Uncharacterized protein</fullName>
    </submittedName>
</protein>
<dbReference type="InterPro" id="IPR020993">
    <property type="entry name" value="Centromere_CenpK"/>
</dbReference>
<dbReference type="InParanoid" id="A0A3N4LXQ1"/>
<reference evidence="9 10" key="1">
    <citation type="journal article" date="2018" name="Nat. Ecol. Evol.">
        <title>Pezizomycetes genomes reveal the molecular basis of ectomycorrhizal truffle lifestyle.</title>
        <authorList>
            <person name="Murat C."/>
            <person name="Payen T."/>
            <person name="Noel B."/>
            <person name="Kuo A."/>
            <person name="Morin E."/>
            <person name="Chen J."/>
            <person name="Kohler A."/>
            <person name="Krizsan K."/>
            <person name="Balestrini R."/>
            <person name="Da Silva C."/>
            <person name="Montanini B."/>
            <person name="Hainaut M."/>
            <person name="Levati E."/>
            <person name="Barry K.W."/>
            <person name="Belfiori B."/>
            <person name="Cichocki N."/>
            <person name="Clum A."/>
            <person name="Dockter R.B."/>
            <person name="Fauchery L."/>
            <person name="Guy J."/>
            <person name="Iotti M."/>
            <person name="Le Tacon F."/>
            <person name="Lindquist E.A."/>
            <person name="Lipzen A."/>
            <person name="Malagnac F."/>
            <person name="Mello A."/>
            <person name="Molinier V."/>
            <person name="Miyauchi S."/>
            <person name="Poulain J."/>
            <person name="Riccioni C."/>
            <person name="Rubini A."/>
            <person name="Sitrit Y."/>
            <person name="Splivallo R."/>
            <person name="Traeger S."/>
            <person name="Wang M."/>
            <person name="Zifcakova L."/>
            <person name="Wipf D."/>
            <person name="Zambonelli A."/>
            <person name="Paolocci F."/>
            <person name="Nowrousian M."/>
            <person name="Ottonello S."/>
            <person name="Baldrian P."/>
            <person name="Spatafora J.W."/>
            <person name="Henrissat B."/>
            <person name="Nagy L.G."/>
            <person name="Aury J.M."/>
            <person name="Wincker P."/>
            <person name="Grigoriev I.V."/>
            <person name="Bonfante P."/>
            <person name="Martin F.M."/>
        </authorList>
    </citation>
    <scope>NUCLEOTIDE SEQUENCE [LARGE SCALE GENOMIC DNA]</scope>
    <source>
        <strain evidence="9 10">ATCC MYA-4762</strain>
    </source>
</reference>